<accession>A0A914B3C8</accession>
<organism evidence="3 4">
    <name type="scientific">Patiria miniata</name>
    <name type="common">Bat star</name>
    <name type="synonym">Asterina miniata</name>
    <dbReference type="NCBI Taxonomy" id="46514"/>
    <lineage>
        <taxon>Eukaryota</taxon>
        <taxon>Metazoa</taxon>
        <taxon>Echinodermata</taxon>
        <taxon>Eleutherozoa</taxon>
        <taxon>Asterozoa</taxon>
        <taxon>Asteroidea</taxon>
        <taxon>Valvatacea</taxon>
        <taxon>Valvatida</taxon>
        <taxon>Asterinidae</taxon>
        <taxon>Patiria</taxon>
    </lineage>
</organism>
<dbReference type="GeneID" id="119739518"/>
<evidence type="ECO:0000313" key="3">
    <source>
        <dbReference type="EnsemblMetazoa" id="XP_038070423.1"/>
    </source>
</evidence>
<dbReference type="OrthoDB" id="25586at2759"/>
<dbReference type="PANTHER" id="PTHR36877:SF1">
    <property type="entry name" value="SMALL INTEGRAL MEMBRANE PROTEIN 13"/>
    <property type="match status" value="1"/>
</dbReference>
<dbReference type="Proteomes" id="UP000887568">
    <property type="component" value="Unplaced"/>
</dbReference>
<keyword evidence="2" id="KW-0812">Transmembrane</keyword>
<evidence type="ECO:0000313" key="4">
    <source>
        <dbReference type="Proteomes" id="UP000887568"/>
    </source>
</evidence>
<feature type="region of interest" description="Disordered" evidence="1">
    <location>
        <begin position="53"/>
        <end position="88"/>
    </location>
</feature>
<keyword evidence="2" id="KW-1133">Transmembrane helix</keyword>
<feature type="transmembrane region" description="Helical" evidence="2">
    <location>
        <begin position="12"/>
        <end position="38"/>
    </location>
</feature>
<dbReference type="RefSeq" id="XP_038070423.1">
    <property type="nucleotide sequence ID" value="XM_038214495.1"/>
</dbReference>
<feature type="compositionally biased region" description="Low complexity" evidence="1">
    <location>
        <begin position="64"/>
        <end position="74"/>
    </location>
</feature>
<dbReference type="InterPro" id="IPR031851">
    <property type="entry name" value="DUF4750"/>
</dbReference>
<proteinExistence type="predicted"/>
<protein>
    <recommendedName>
        <fullName evidence="5">Small integral membrane protein 13</fullName>
    </recommendedName>
</protein>
<name>A0A914B3C8_PATMI</name>
<sequence>MANVEIQDIILMIVSFLTSLAVVLIFIVVGWYIVWVAFLSRFKLMRELLSVNDEETSKDKEAKSLASSSSSSASSERKGRQHVTSQRT</sequence>
<reference evidence="3" key="1">
    <citation type="submission" date="2022-11" db="UniProtKB">
        <authorList>
            <consortium name="EnsemblMetazoa"/>
        </authorList>
    </citation>
    <scope>IDENTIFICATION</scope>
</reference>
<evidence type="ECO:0000256" key="1">
    <source>
        <dbReference type="SAM" id="MobiDB-lite"/>
    </source>
</evidence>
<dbReference type="EnsemblMetazoa" id="XM_038214495.1">
    <property type="protein sequence ID" value="XP_038070423.1"/>
    <property type="gene ID" value="LOC119739518"/>
</dbReference>
<dbReference type="PANTHER" id="PTHR36877">
    <property type="entry name" value="SMALL INTEGRAL MEMBRANE PROTEIN 13"/>
    <property type="match status" value="1"/>
</dbReference>
<keyword evidence="2" id="KW-0472">Membrane</keyword>
<dbReference type="AlphaFoldDB" id="A0A914B3C8"/>
<keyword evidence="4" id="KW-1185">Reference proteome</keyword>
<dbReference type="Pfam" id="PF15938">
    <property type="entry name" value="DUF4750"/>
    <property type="match status" value="1"/>
</dbReference>
<evidence type="ECO:0000256" key="2">
    <source>
        <dbReference type="SAM" id="Phobius"/>
    </source>
</evidence>
<dbReference type="OMA" id="YIVWVAF"/>
<evidence type="ECO:0008006" key="5">
    <source>
        <dbReference type="Google" id="ProtNLM"/>
    </source>
</evidence>